<protein>
    <submittedName>
        <fullName evidence="1">Uncharacterized protein</fullName>
    </submittedName>
</protein>
<organism evidence="1 2">
    <name type="scientific">Rhodotorula diobovata</name>
    <dbReference type="NCBI Taxonomy" id="5288"/>
    <lineage>
        <taxon>Eukaryota</taxon>
        <taxon>Fungi</taxon>
        <taxon>Dikarya</taxon>
        <taxon>Basidiomycota</taxon>
        <taxon>Pucciniomycotina</taxon>
        <taxon>Microbotryomycetes</taxon>
        <taxon>Sporidiobolales</taxon>
        <taxon>Sporidiobolaceae</taxon>
        <taxon>Rhodotorula</taxon>
    </lineage>
</organism>
<sequence length="564" mass="58474">MRPPPTLLASFKEVLSRSAVTQTKGGASKLVRPSLKFQRPIHPGAGARRHASSAAHPTSWRAAVDSFVESIYAGTFSAIRASAPVRQGPYSSARLAPRAVPVSRPAGRPLSSAARARFGPSPRPHAGHSTPLTAHVGLGAARTFSSSGFAVFDNVVRNAPLALRALGDQLGDGGIDRRKWRADTAGIRRAARTAVKGKGKAPAGFDALADKKREFARFFAAAGAVETQADVEQAATEPVTLVLAIDPDFDLAAPSTSTSDPASFRVLSASALDSFASISSAYSSHAHHLRVIVNRLSAAGLLDPEVRASTEVGIAPAGSEHAGRRVWRIVFHDGFVTRSRVESVVRGDPDADDAAGAAGSSAAPAWAEKVREWNRHSAVAAGEGDWWWLLGGETSPSSLEPSFIADDEAAALDSPASFPLSPATHSSASSAASEDSSNDAFLVDAAHALAIAETFVLPDPSFSSSAPSSVISEDEQVHLPWATWTFDSAVPSSQSTVSLLDLDAAGDGDGVALDPAASVWADGSDSSSWGSEAGSMAVLGADEGVRGFLREVEVELGARGAATW</sequence>
<dbReference type="AlphaFoldDB" id="A0A5C5FZX9"/>
<dbReference type="EMBL" id="SOZI01000040">
    <property type="protein sequence ID" value="TNY21634.1"/>
    <property type="molecule type" value="Genomic_DNA"/>
</dbReference>
<comment type="caution">
    <text evidence="1">The sequence shown here is derived from an EMBL/GenBank/DDBJ whole genome shotgun (WGS) entry which is preliminary data.</text>
</comment>
<gene>
    <name evidence="1" type="ORF">DMC30DRAFT_394549</name>
</gene>
<dbReference type="OrthoDB" id="2585251at2759"/>
<reference evidence="1 2" key="1">
    <citation type="submission" date="2019-03" db="EMBL/GenBank/DDBJ databases">
        <title>Rhodosporidium diobovatum UCD-FST 08-225 genome sequencing, assembly, and annotation.</title>
        <authorList>
            <person name="Fakankun I.U."/>
            <person name="Fristensky B."/>
            <person name="Levin D.B."/>
        </authorList>
    </citation>
    <scope>NUCLEOTIDE SEQUENCE [LARGE SCALE GENOMIC DNA]</scope>
    <source>
        <strain evidence="1 2">UCD-FST 08-225</strain>
    </source>
</reference>
<dbReference type="Proteomes" id="UP000311382">
    <property type="component" value="Unassembled WGS sequence"/>
</dbReference>
<evidence type="ECO:0000313" key="2">
    <source>
        <dbReference type="Proteomes" id="UP000311382"/>
    </source>
</evidence>
<dbReference type="STRING" id="5288.A0A5C5FZX9"/>
<evidence type="ECO:0000313" key="1">
    <source>
        <dbReference type="EMBL" id="TNY21634.1"/>
    </source>
</evidence>
<accession>A0A5C5FZX9</accession>
<proteinExistence type="predicted"/>
<name>A0A5C5FZX9_9BASI</name>
<keyword evidence="2" id="KW-1185">Reference proteome</keyword>